<keyword evidence="1" id="KW-0812">Transmembrane</keyword>
<feature type="transmembrane region" description="Helical" evidence="1">
    <location>
        <begin position="46"/>
        <end position="65"/>
    </location>
</feature>
<dbReference type="AlphaFoldDB" id="A0A1D7UYE6"/>
<evidence type="ECO:0000313" key="3">
    <source>
        <dbReference type="Proteomes" id="UP000094197"/>
    </source>
</evidence>
<dbReference type="EMBL" id="CP015217">
    <property type="protein sequence ID" value="AOP34602.1"/>
    <property type="molecule type" value="Genomic_DNA"/>
</dbReference>
<organism evidence="2 3">
    <name type="scientific">Leptospira tipperaryensis</name>
    <dbReference type="NCBI Taxonomy" id="2564040"/>
    <lineage>
        <taxon>Bacteria</taxon>
        <taxon>Pseudomonadati</taxon>
        <taxon>Spirochaetota</taxon>
        <taxon>Spirochaetia</taxon>
        <taxon>Leptospirales</taxon>
        <taxon>Leptospiraceae</taxon>
        <taxon>Leptospira</taxon>
    </lineage>
</organism>
<dbReference type="OrthoDB" id="5540922at2"/>
<name>A0A1D7UYE6_9LEPT</name>
<keyword evidence="1" id="KW-1133">Transmembrane helix</keyword>
<keyword evidence="1" id="KW-0472">Membrane</keyword>
<evidence type="ECO:0000256" key="1">
    <source>
        <dbReference type="SAM" id="Phobius"/>
    </source>
</evidence>
<dbReference type="KEGG" id="laj:A0128_12535"/>
<protein>
    <recommendedName>
        <fullName evidence="4">Lipoprotein</fullName>
    </recommendedName>
</protein>
<reference evidence="2 3" key="1">
    <citation type="submission" date="2016-04" db="EMBL/GenBank/DDBJ databases">
        <title>Complete genome seqeunce of Leptospira alstonii serovar Room22.</title>
        <authorList>
            <person name="Nally J.E."/>
            <person name="Bayles D.O."/>
            <person name="Hurley D."/>
            <person name="Fanning S."/>
            <person name="McMahon B.J."/>
            <person name="Arent Z."/>
        </authorList>
    </citation>
    <scope>NUCLEOTIDE SEQUENCE [LARGE SCALE GENOMIC DNA]</scope>
    <source>
        <strain evidence="2 3">GWTS #1</strain>
    </source>
</reference>
<accession>A0A1D7UYE6</accession>
<proteinExistence type="predicted"/>
<dbReference type="RefSeq" id="WP_069607827.1">
    <property type="nucleotide sequence ID" value="NZ_CP015217.1"/>
</dbReference>
<evidence type="ECO:0000313" key="2">
    <source>
        <dbReference type="EMBL" id="AOP34602.1"/>
    </source>
</evidence>
<sequence>MKQSIFLLYLFLTIYFFHSCSSDHILLQPVLTGNEKTLGDVKGKACGFVGFPLPVFTLFPIHYFIPIRQTSKIERAYQNALEQIPGTKSIKNIKIEEYWFWGIVGTFQCLTISGEAIQ</sequence>
<evidence type="ECO:0008006" key="4">
    <source>
        <dbReference type="Google" id="ProtNLM"/>
    </source>
</evidence>
<keyword evidence="3" id="KW-1185">Reference proteome</keyword>
<gene>
    <name evidence="2" type="ORF">A0128_12535</name>
</gene>
<dbReference type="Proteomes" id="UP000094197">
    <property type="component" value="Chromosome 1"/>
</dbReference>